<proteinExistence type="predicted"/>
<dbReference type="EMBL" id="JBFAIH010000005">
    <property type="protein sequence ID" value="MEV0363462.1"/>
    <property type="molecule type" value="Genomic_DNA"/>
</dbReference>
<dbReference type="RefSeq" id="WP_357977589.1">
    <property type="nucleotide sequence ID" value="NZ_JBFAIH010000005.1"/>
</dbReference>
<reference evidence="1 2" key="1">
    <citation type="submission" date="2024-06" db="EMBL/GenBank/DDBJ databases">
        <title>The Natural Products Discovery Center: Release of the First 8490 Sequenced Strains for Exploring Actinobacteria Biosynthetic Diversity.</title>
        <authorList>
            <person name="Kalkreuter E."/>
            <person name="Kautsar S.A."/>
            <person name="Yang D."/>
            <person name="Bader C.D."/>
            <person name="Teijaro C.N."/>
            <person name="Fluegel L."/>
            <person name="Davis C.M."/>
            <person name="Simpson J.R."/>
            <person name="Lauterbach L."/>
            <person name="Steele A.D."/>
            <person name="Gui C."/>
            <person name="Meng S."/>
            <person name="Li G."/>
            <person name="Viehrig K."/>
            <person name="Ye F."/>
            <person name="Su P."/>
            <person name="Kiefer A.F."/>
            <person name="Nichols A."/>
            <person name="Cepeda A.J."/>
            <person name="Yan W."/>
            <person name="Fan B."/>
            <person name="Jiang Y."/>
            <person name="Adhikari A."/>
            <person name="Zheng C.-J."/>
            <person name="Schuster L."/>
            <person name="Cowan T.M."/>
            <person name="Smanski M.J."/>
            <person name="Chevrette M.G."/>
            <person name="De Carvalho L.P.S."/>
            <person name="Shen B."/>
        </authorList>
    </citation>
    <scope>NUCLEOTIDE SEQUENCE [LARGE SCALE GENOMIC DNA]</scope>
    <source>
        <strain evidence="1 2">NPDC050671</strain>
    </source>
</reference>
<evidence type="ECO:0000313" key="1">
    <source>
        <dbReference type="EMBL" id="MEV0363462.1"/>
    </source>
</evidence>
<comment type="caution">
    <text evidence="1">The sequence shown here is derived from an EMBL/GenBank/DDBJ whole genome shotgun (WGS) entry which is preliminary data.</text>
</comment>
<organism evidence="1 2">
    <name type="scientific">Nocardia fusca</name>
    <dbReference type="NCBI Taxonomy" id="941183"/>
    <lineage>
        <taxon>Bacteria</taxon>
        <taxon>Bacillati</taxon>
        <taxon>Actinomycetota</taxon>
        <taxon>Actinomycetes</taxon>
        <taxon>Mycobacteriales</taxon>
        <taxon>Nocardiaceae</taxon>
        <taxon>Nocardia</taxon>
    </lineage>
</organism>
<dbReference type="Proteomes" id="UP001551658">
    <property type="component" value="Unassembled WGS sequence"/>
</dbReference>
<name>A0ABV3F6Y4_9NOCA</name>
<sequence length="51" mass="5778">MDSGGFLSRNSTVVKRVPVRWFSGFARTRGHLLRALVFRDERQAGRLRCGG</sequence>
<accession>A0ABV3F6Y4</accession>
<evidence type="ECO:0000313" key="2">
    <source>
        <dbReference type="Proteomes" id="UP001551658"/>
    </source>
</evidence>
<gene>
    <name evidence="1" type="ORF">AB0H72_12225</name>
</gene>
<protein>
    <submittedName>
        <fullName evidence="1">Uncharacterized protein</fullName>
    </submittedName>
</protein>
<keyword evidence="2" id="KW-1185">Reference proteome</keyword>